<dbReference type="RefSeq" id="WP_093584861.1">
    <property type="nucleotide sequence ID" value="NZ_FPBA01000039.1"/>
</dbReference>
<dbReference type="FunFam" id="3.50.50.60:FF:000228">
    <property type="entry name" value="FAD-containing monooxygenase EthA"/>
    <property type="match status" value="1"/>
</dbReference>
<protein>
    <submittedName>
        <fullName evidence="9">Predicted flavoprotein CzcO associated with the cation diffusion facilitator CzcD</fullName>
    </submittedName>
</protein>
<evidence type="ECO:0000256" key="1">
    <source>
        <dbReference type="ARBA" id="ARBA00001974"/>
    </source>
</evidence>
<dbReference type="PANTHER" id="PTHR43872">
    <property type="entry name" value="MONOOXYGENASE, PUTATIVE (AFU_ORTHOLOGUE AFUA_8G02570)-RELATED"/>
    <property type="match status" value="1"/>
</dbReference>
<keyword evidence="3" id="KW-0285">Flavoprotein</keyword>
<dbReference type="GO" id="GO:0050661">
    <property type="term" value="F:NADP binding"/>
    <property type="evidence" value="ECO:0007669"/>
    <property type="project" value="InterPro"/>
</dbReference>
<comment type="cofactor">
    <cofactor evidence="1">
        <name>FAD</name>
        <dbReference type="ChEBI" id="CHEBI:57692"/>
    </cofactor>
</comment>
<dbReference type="Pfam" id="PF00743">
    <property type="entry name" value="FMO-like"/>
    <property type="match status" value="1"/>
</dbReference>
<proteinExistence type="inferred from homology"/>
<dbReference type="PANTHER" id="PTHR43872:SF1">
    <property type="entry name" value="MONOOXYGENASE, PUTATIVE (AFU_ORTHOLOGUE AFUA_8G02570)-RELATED"/>
    <property type="match status" value="1"/>
</dbReference>
<dbReference type="Pfam" id="PF13450">
    <property type="entry name" value="NAD_binding_8"/>
    <property type="match status" value="1"/>
</dbReference>
<dbReference type="InterPro" id="IPR036188">
    <property type="entry name" value="FAD/NAD-bd_sf"/>
</dbReference>
<evidence type="ECO:0000256" key="6">
    <source>
        <dbReference type="ARBA" id="ARBA00023002"/>
    </source>
</evidence>
<name>A0A1I7D941_9ACTN</name>
<dbReference type="GO" id="GO:0050660">
    <property type="term" value="F:flavin adenine dinucleotide binding"/>
    <property type="evidence" value="ECO:0007669"/>
    <property type="project" value="InterPro"/>
</dbReference>
<dbReference type="Gene3D" id="3.50.50.60">
    <property type="entry name" value="FAD/NAD(P)-binding domain"/>
    <property type="match status" value="1"/>
</dbReference>
<dbReference type="OrthoDB" id="5168853at2"/>
<comment type="similarity">
    <text evidence="2">Belongs to the FAD-binding monooxygenase family.</text>
</comment>
<organism evidence="9 10">
    <name type="scientific">Geodermatophilus amargosae</name>
    <dbReference type="NCBI Taxonomy" id="1296565"/>
    <lineage>
        <taxon>Bacteria</taxon>
        <taxon>Bacillati</taxon>
        <taxon>Actinomycetota</taxon>
        <taxon>Actinomycetes</taxon>
        <taxon>Geodermatophilales</taxon>
        <taxon>Geodermatophilaceae</taxon>
        <taxon>Geodermatophilus</taxon>
    </lineage>
</organism>
<keyword evidence="5" id="KW-0521">NADP</keyword>
<reference evidence="10" key="1">
    <citation type="submission" date="2016-10" db="EMBL/GenBank/DDBJ databases">
        <authorList>
            <person name="Varghese N."/>
            <person name="Submissions S."/>
        </authorList>
    </citation>
    <scope>NUCLEOTIDE SEQUENCE [LARGE SCALE GENOMIC DNA]</scope>
    <source>
        <strain evidence="10">DSM 46136</strain>
    </source>
</reference>
<evidence type="ECO:0000256" key="4">
    <source>
        <dbReference type="ARBA" id="ARBA00022827"/>
    </source>
</evidence>
<feature type="region of interest" description="Disordered" evidence="8">
    <location>
        <begin position="1"/>
        <end position="20"/>
    </location>
</feature>
<dbReference type="AlphaFoldDB" id="A0A1I7D941"/>
<evidence type="ECO:0000256" key="5">
    <source>
        <dbReference type="ARBA" id="ARBA00022857"/>
    </source>
</evidence>
<keyword evidence="10" id="KW-1185">Reference proteome</keyword>
<evidence type="ECO:0000256" key="7">
    <source>
        <dbReference type="ARBA" id="ARBA00023033"/>
    </source>
</evidence>
<evidence type="ECO:0000313" key="9">
    <source>
        <dbReference type="EMBL" id="SFU08094.1"/>
    </source>
</evidence>
<evidence type="ECO:0000256" key="8">
    <source>
        <dbReference type="SAM" id="MobiDB-lite"/>
    </source>
</evidence>
<dbReference type="GO" id="GO:0004499">
    <property type="term" value="F:N,N-dimethylaniline monooxygenase activity"/>
    <property type="evidence" value="ECO:0007669"/>
    <property type="project" value="InterPro"/>
</dbReference>
<keyword evidence="4" id="KW-0274">FAD</keyword>
<evidence type="ECO:0000313" key="10">
    <source>
        <dbReference type="Proteomes" id="UP000199546"/>
    </source>
</evidence>
<keyword evidence="6" id="KW-0560">Oxidoreductase</keyword>
<dbReference type="Proteomes" id="UP000199546">
    <property type="component" value="Unassembled WGS sequence"/>
</dbReference>
<dbReference type="InterPro" id="IPR051820">
    <property type="entry name" value="FAD-binding_MO"/>
</dbReference>
<evidence type="ECO:0000256" key="3">
    <source>
        <dbReference type="ARBA" id="ARBA00022630"/>
    </source>
</evidence>
<dbReference type="SUPFAM" id="SSF51905">
    <property type="entry name" value="FAD/NAD(P)-binding domain"/>
    <property type="match status" value="1"/>
</dbReference>
<dbReference type="InterPro" id="IPR020946">
    <property type="entry name" value="Flavin_mOase-like"/>
</dbReference>
<keyword evidence="7" id="KW-0503">Monooxygenase</keyword>
<evidence type="ECO:0000256" key="2">
    <source>
        <dbReference type="ARBA" id="ARBA00010139"/>
    </source>
</evidence>
<accession>A0A1I7D941</accession>
<feature type="compositionally biased region" description="Basic and acidic residues" evidence="8">
    <location>
        <begin position="11"/>
        <end position="20"/>
    </location>
</feature>
<gene>
    <name evidence="9" type="ORF">SAMN05660657_05485</name>
</gene>
<sequence length="505" mass="57393">MTTTIAPAPAQERRSDRSEPQHVDVLVVGAGVSGIGAAHHLRERFPDRSFVILDAQDNRGGTWWTHRYPGVRSDSDLFTYGYRFKPWRGPSIAAGEEILGYLDEVIAEDDLAGHIRYHHRVTAASWSTENRRWTVEVTRGDTGEQLRFITDFLWMCQGYYNHTRPHRPHWEGMDRFQGLVVHPQQWPEDLDLTGKRIVVIGSGSTAATLIPAIAREAEHVTMLQRSPSYFLAPPLTHELAVTLRSLDIPEDWTHEILRRAYSAEFNELARLSHEAPDELHTFLMESMRPLLPEGFDIDKHFTPRYRPWQQRIAIVPEGDLFAALREGKASIVTDTIETFTETGIRVGSGEEVPADVVVSATGFDLSAFGDVDFSVDGEPVAFPERVTWRGIMISGVPNMAYVFGYFRHSWTLRVDLVCDLVIRMLTLMQDRGATMVVPTLRPEDAGMQLRPWSDPENFNAGYVLRSQHVLFKQGDREPWTHMLEHAQEAEILPKADLEDGTLVYR</sequence>
<dbReference type="EMBL" id="FPBA01000039">
    <property type="protein sequence ID" value="SFU08094.1"/>
    <property type="molecule type" value="Genomic_DNA"/>
</dbReference>
<dbReference type="STRING" id="1296565.SAMN05660657_05485"/>